<organism evidence="1 2">
    <name type="scientific">Halteria grandinella</name>
    <dbReference type="NCBI Taxonomy" id="5974"/>
    <lineage>
        <taxon>Eukaryota</taxon>
        <taxon>Sar</taxon>
        <taxon>Alveolata</taxon>
        <taxon>Ciliophora</taxon>
        <taxon>Intramacronucleata</taxon>
        <taxon>Spirotrichea</taxon>
        <taxon>Stichotrichia</taxon>
        <taxon>Sporadotrichida</taxon>
        <taxon>Halteriidae</taxon>
        <taxon>Halteria</taxon>
    </lineage>
</organism>
<keyword evidence="2" id="KW-1185">Reference proteome</keyword>
<evidence type="ECO:0000313" key="2">
    <source>
        <dbReference type="Proteomes" id="UP000785679"/>
    </source>
</evidence>
<name>A0A8J8NEZ3_HALGN</name>
<gene>
    <name evidence="1" type="ORF">FGO68_gene12713</name>
</gene>
<evidence type="ECO:0000313" key="1">
    <source>
        <dbReference type="EMBL" id="TNV73424.1"/>
    </source>
</evidence>
<dbReference type="AlphaFoldDB" id="A0A8J8NEZ3"/>
<reference evidence="1" key="1">
    <citation type="submission" date="2019-06" db="EMBL/GenBank/DDBJ databases">
        <authorList>
            <person name="Zheng W."/>
        </authorList>
    </citation>
    <scope>NUCLEOTIDE SEQUENCE</scope>
    <source>
        <strain evidence="1">QDHG01</strain>
    </source>
</reference>
<dbReference type="EMBL" id="RRYP01018909">
    <property type="protein sequence ID" value="TNV73424.1"/>
    <property type="molecule type" value="Genomic_DNA"/>
</dbReference>
<protein>
    <submittedName>
        <fullName evidence="1">Uncharacterized protein</fullName>
    </submittedName>
</protein>
<dbReference type="Proteomes" id="UP000785679">
    <property type="component" value="Unassembled WGS sequence"/>
</dbReference>
<accession>A0A8J8NEZ3</accession>
<comment type="caution">
    <text evidence="1">The sequence shown here is derived from an EMBL/GenBank/DDBJ whole genome shotgun (WGS) entry which is preliminary data.</text>
</comment>
<proteinExistence type="predicted"/>
<sequence length="88" mass="9983">MVPTVAAAVSQDANEEHYSLHFLCQIGSPFSVGRYPSSIHGTLSLVAIELRQLGEVHDYLRGFFRLPRWKFQDSLYNILQILSYALLS</sequence>